<organism evidence="6 7">
    <name type="scientific">Phytophthora boehmeriae</name>
    <dbReference type="NCBI Taxonomy" id="109152"/>
    <lineage>
        <taxon>Eukaryota</taxon>
        <taxon>Sar</taxon>
        <taxon>Stramenopiles</taxon>
        <taxon>Oomycota</taxon>
        <taxon>Peronosporomycetes</taxon>
        <taxon>Peronosporales</taxon>
        <taxon>Peronosporaceae</taxon>
        <taxon>Phytophthora</taxon>
    </lineage>
</organism>
<keyword evidence="7" id="KW-1185">Reference proteome</keyword>
<sequence>MNYYRILLVVVAAILTSCKALASPLEPKTKVSPTSSDVASFGPSTIAASGVRRVLRGRTTDDTRENESLAVNIDAVDTDNAEERGLLSSLKAKYESFKTNNKVQRWAHNEKSENFVQNALGMQGLTGAALKAHPNYKYLQRFQARAKDVQQWKWVLDETPPSKVWEMLGLHLRPANQVKNTPEYQTFVSYFSKYDRKMWSENRLREYMGSSKPKYWTGVYHEGYSGEMAVKLKVWAEHKRPTWYVKDMLGIKNSRTENANYKYYKEYSKVAKWWWM</sequence>
<dbReference type="EMBL" id="JAGDFL010000653">
    <property type="protein sequence ID" value="KAG7383406.1"/>
    <property type="molecule type" value="Genomic_DNA"/>
</dbReference>
<feature type="signal peptide" evidence="5">
    <location>
        <begin position="1"/>
        <end position="22"/>
    </location>
</feature>
<keyword evidence="4 5" id="KW-0732">Signal</keyword>
<comment type="function">
    <text evidence="5">Effector that suppresses plant defense responses during pathogen infection.</text>
</comment>
<proteinExistence type="inferred from homology"/>
<evidence type="ECO:0000313" key="7">
    <source>
        <dbReference type="Proteomes" id="UP000693981"/>
    </source>
</evidence>
<feature type="chain" id="PRO_5044992368" description="RxLR effector protein" evidence="5">
    <location>
        <begin position="23"/>
        <end position="276"/>
    </location>
</feature>
<comment type="similarity">
    <text evidence="2 5">Belongs to the RxLR effector family.</text>
</comment>
<evidence type="ECO:0000256" key="1">
    <source>
        <dbReference type="ARBA" id="ARBA00004613"/>
    </source>
</evidence>
<dbReference type="AlphaFoldDB" id="A0A8T1VR23"/>
<keyword evidence="3 5" id="KW-0964">Secreted</keyword>
<gene>
    <name evidence="6" type="ORF">PHYBOEH_009937</name>
</gene>
<comment type="domain">
    <text evidence="5">The RxLR-dEER motif acts to carry the protein into the host cell cytoplasm through binding to cell surface phosphatidylinositol-3-phosphate.</text>
</comment>
<evidence type="ECO:0000256" key="5">
    <source>
        <dbReference type="RuleBase" id="RU367124"/>
    </source>
</evidence>
<evidence type="ECO:0000256" key="3">
    <source>
        <dbReference type="ARBA" id="ARBA00022525"/>
    </source>
</evidence>
<evidence type="ECO:0000256" key="4">
    <source>
        <dbReference type="ARBA" id="ARBA00022729"/>
    </source>
</evidence>
<comment type="subcellular location">
    <subcellularLocation>
        <location evidence="1 5">Secreted</location>
    </subcellularLocation>
</comment>
<dbReference type="PROSITE" id="PS51257">
    <property type="entry name" value="PROKAR_LIPOPROTEIN"/>
    <property type="match status" value="1"/>
</dbReference>
<accession>A0A8T1VR23</accession>
<name>A0A8T1VR23_9STRA</name>
<protein>
    <recommendedName>
        <fullName evidence="5">RxLR effector protein</fullName>
    </recommendedName>
</protein>
<dbReference type="Pfam" id="PF16810">
    <property type="entry name" value="RXLR"/>
    <property type="match status" value="1"/>
</dbReference>
<evidence type="ECO:0000313" key="6">
    <source>
        <dbReference type="EMBL" id="KAG7383406.1"/>
    </source>
</evidence>
<reference evidence="6" key="1">
    <citation type="submission" date="2021-02" db="EMBL/GenBank/DDBJ databases">
        <authorList>
            <person name="Palmer J.M."/>
        </authorList>
    </citation>
    <scope>NUCLEOTIDE SEQUENCE</scope>
    <source>
        <strain evidence="6">SCRP23</strain>
    </source>
</reference>
<evidence type="ECO:0000256" key="2">
    <source>
        <dbReference type="ARBA" id="ARBA00010400"/>
    </source>
</evidence>
<dbReference type="OrthoDB" id="97973at2759"/>
<dbReference type="InterPro" id="IPR031825">
    <property type="entry name" value="RXLR"/>
</dbReference>
<comment type="caution">
    <text evidence="6">The sequence shown here is derived from an EMBL/GenBank/DDBJ whole genome shotgun (WGS) entry which is preliminary data.</text>
</comment>
<dbReference type="Proteomes" id="UP000693981">
    <property type="component" value="Unassembled WGS sequence"/>
</dbReference>